<proteinExistence type="predicted"/>
<reference evidence="1" key="5">
    <citation type="journal article" date="2021" name="G3 (Bethesda)">
        <title>Aegilops tauschii genome assembly Aet v5.0 features greater sequence contiguity and improved annotation.</title>
        <authorList>
            <person name="Wang L."/>
            <person name="Zhu T."/>
            <person name="Rodriguez J.C."/>
            <person name="Deal K.R."/>
            <person name="Dubcovsky J."/>
            <person name="McGuire P.E."/>
            <person name="Lux T."/>
            <person name="Spannagl M."/>
            <person name="Mayer K.F.X."/>
            <person name="Baldrich P."/>
            <person name="Meyers B.C."/>
            <person name="Huo N."/>
            <person name="Gu Y.Q."/>
            <person name="Zhou H."/>
            <person name="Devos K.M."/>
            <person name="Bennetzen J.L."/>
            <person name="Unver T."/>
            <person name="Budak H."/>
            <person name="Gulick P.J."/>
            <person name="Galiba G."/>
            <person name="Kalapos B."/>
            <person name="Nelson D.R."/>
            <person name="Li P."/>
            <person name="You F.M."/>
            <person name="Luo M.C."/>
            <person name="Dvorak J."/>
        </authorList>
    </citation>
    <scope>NUCLEOTIDE SEQUENCE [LARGE SCALE GENOMIC DNA]</scope>
    <source>
        <strain evidence="1">cv. AL8/78</strain>
    </source>
</reference>
<reference evidence="2" key="1">
    <citation type="journal article" date="2014" name="Science">
        <title>Ancient hybridizations among the ancestral genomes of bread wheat.</title>
        <authorList>
            <consortium name="International Wheat Genome Sequencing Consortium,"/>
            <person name="Marcussen T."/>
            <person name="Sandve S.R."/>
            <person name="Heier L."/>
            <person name="Spannagl M."/>
            <person name="Pfeifer M."/>
            <person name="Jakobsen K.S."/>
            <person name="Wulff B.B."/>
            <person name="Steuernagel B."/>
            <person name="Mayer K.F."/>
            <person name="Olsen O.A."/>
        </authorList>
    </citation>
    <scope>NUCLEOTIDE SEQUENCE [LARGE SCALE GENOMIC DNA]</scope>
    <source>
        <strain evidence="2">cv. AL8/78</strain>
    </source>
</reference>
<reference evidence="1" key="3">
    <citation type="journal article" date="2017" name="Nature">
        <title>Genome sequence of the progenitor of the wheat D genome Aegilops tauschii.</title>
        <authorList>
            <person name="Luo M.C."/>
            <person name="Gu Y.Q."/>
            <person name="Puiu D."/>
            <person name="Wang H."/>
            <person name="Twardziok S.O."/>
            <person name="Deal K.R."/>
            <person name="Huo N."/>
            <person name="Zhu T."/>
            <person name="Wang L."/>
            <person name="Wang Y."/>
            <person name="McGuire P.E."/>
            <person name="Liu S."/>
            <person name="Long H."/>
            <person name="Ramasamy R.K."/>
            <person name="Rodriguez J.C."/>
            <person name="Van S.L."/>
            <person name="Yuan L."/>
            <person name="Wang Z."/>
            <person name="Xia Z."/>
            <person name="Xiao L."/>
            <person name="Anderson O.D."/>
            <person name="Ouyang S."/>
            <person name="Liang Y."/>
            <person name="Zimin A.V."/>
            <person name="Pertea G."/>
            <person name="Qi P."/>
            <person name="Bennetzen J.L."/>
            <person name="Dai X."/>
            <person name="Dawson M.W."/>
            <person name="Muller H.G."/>
            <person name="Kugler K."/>
            <person name="Rivarola-Duarte L."/>
            <person name="Spannagl M."/>
            <person name="Mayer K.F.X."/>
            <person name="Lu F.H."/>
            <person name="Bevan M.W."/>
            <person name="Leroy P."/>
            <person name="Li P."/>
            <person name="You F.M."/>
            <person name="Sun Q."/>
            <person name="Liu Z."/>
            <person name="Lyons E."/>
            <person name="Wicker T."/>
            <person name="Salzberg S.L."/>
            <person name="Devos K.M."/>
            <person name="Dvorak J."/>
        </authorList>
    </citation>
    <scope>NUCLEOTIDE SEQUENCE [LARGE SCALE GENOMIC DNA]</scope>
    <source>
        <strain evidence="1">cv. AL8/78</strain>
    </source>
</reference>
<evidence type="ECO:0000313" key="1">
    <source>
        <dbReference type="EnsemblPlants" id="AET6Gv20073600.1"/>
    </source>
</evidence>
<dbReference type="Gramene" id="AET6Gv20073600.1">
    <property type="protein sequence ID" value="AET6Gv20073600.1"/>
    <property type="gene ID" value="AET6Gv20073600"/>
</dbReference>
<evidence type="ECO:0000313" key="2">
    <source>
        <dbReference type="Proteomes" id="UP000015105"/>
    </source>
</evidence>
<keyword evidence="2" id="KW-1185">Reference proteome</keyword>
<dbReference type="AlphaFoldDB" id="A0A453MTW5"/>
<accession>A0A453MTW5</accession>
<reference evidence="2" key="2">
    <citation type="journal article" date="2017" name="Nat. Plants">
        <title>The Aegilops tauschii genome reveals multiple impacts of transposons.</title>
        <authorList>
            <person name="Zhao G."/>
            <person name="Zou C."/>
            <person name="Li K."/>
            <person name="Wang K."/>
            <person name="Li T."/>
            <person name="Gao L."/>
            <person name="Zhang X."/>
            <person name="Wang H."/>
            <person name="Yang Z."/>
            <person name="Liu X."/>
            <person name="Jiang W."/>
            <person name="Mao L."/>
            <person name="Kong X."/>
            <person name="Jiao Y."/>
            <person name="Jia J."/>
        </authorList>
    </citation>
    <scope>NUCLEOTIDE SEQUENCE [LARGE SCALE GENOMIC DNA]</scope>
    <source>
        <strain evidence="2">cv. AL8/78</strain>
    </source>
</reference>
<organism evidence="1 2">
    <name type="scientific">Aegilops tauschii subsp. strangulata</name>
    <name type="common">Goatgrass</name>
    <dbReference type="NCBI Taxonomy" id="200361"/>
    <lineage>
        <taxon>Eukaryota</taxon>
        <taxon>Viridiplantae</taxon>
        <taxon>Streptophyta</taxon>
        <taxon>Embryophyta</taxon>
        <taxon>Tracheophyta</taxon>
        <taxon>Spermatophyta</taxon>
        <taxon>Magnoliopsida</taxon>
        <taxon>Liliopsida</taxon>
        <taxon>Poales</taxon>
        <taxon>Poaceae</taxon>
        <taxon>BOP clade</taxon>
        <taxon>Pooideae</taxon>
        <taxon>Triticodae</taxon>
        <taxon>Triticeae</taxon>
        <taxon>Triticinae</taxon>
        <taxon>Aegilops</taxon>
    </lineage>
</organism>
<name>A0A453MTW5_AEGTS</name>
<sequence length="114" mass="13491">MYLLATKLSMNCRFKKSVWHSSKLSALTQIKVGRYHEISNMPLVKPYFRFAIPKLGFCFLCFISFKTSSGLRAIIVSKAQYRSFCYMLQFRVQTFQRQSCFINIFIYHTRISMT</sequence>
<dbReference type="Proteomes" id="UP000015105">
    <property type="component" value="Chromosome 6D"/>
</dbReference>
<dbReference type="EnsemblPlants" id="AET6Gv20073600.1">
    <property type="protein sequence ID" value="AET6Gv20073600.1"/>
    <property type="gene ID" value="AET6Gv20073600"/>
</dbReference>
<reference evidence="1" key="4">
    <citation type="submission" date="2019-03" db="UniProtKB">
        <authorList>
            <consortium name="EnsemblPlants"/>
        </authorList>
    </citation>
    <scope>IDENTIFICATION</scope>
</reference>
<protein>
    <submittedName>
        <fullName evidence="1">Uncharacterized protein</fullName>
    </submittedName>
</protein>